<protein>
    <submittedName>
        <fullName evidence="3">Sensor histidine kinase</fullName>
    </submittedName>
</protein>
<dbReference type="Gene3D" id="3.30.565.10">
    <property type="entry name" value="Histidine kinase-like ATPase, C-terminal domain"/>
    <property type="match status" value="1"/>
</dbReference>
<keyword evidence="4" id="KW-1185">Reference proteome</keyword>
<keyword evidence="1" id="KW-0472">Membrane</keyword>
<dbReference type="Pfam" id="PF06580">
    <property type="entry name" value="His_kinase"/>
    <property type="match status" value="1"/>
</dbReference>
<organism evidence="3 4">
    <name type="scientific">Arthrospiribacter ruber</name>
    <dbReference type="NCBI Taxonomy" id="2487934"/>
    <lineage>
        <taxon>Bacteria</taxon>
        <taxon>Pseudomonadati</taxon>
        <taxon>Bacteroidota</taxon>
        <taxon>Cytophagia</taxon>
        <taxon>Cytophagales</taxon>
        <taxon>Cyclobacteriaceae</taxon>
        <taxon>Arthrospiribacter</taxon>
    </lineage>
</organism>
<feature type="transmembrane region" description="Helical" evidence="1">
    <location>
        <begin position="133"/>
        <end position="154"/>
    </location>
</feature>
<feature type="transmembrane region" description="Helical" evidence="1">
    <location>
        <begin position="91"/>
        <end position="113"/>
    </location>
</feature>
<dbReference type="Proteomes" id="UP000727490">
    <property type="component" value="Unassembled WGS sequence"/>
</dbReference>
<keyword evidence="3" id="KW-0808">Transferase</keyword>
<feature type="transmembrane region" description="Helical" evidence="1">
    <location>
        <begin position="61"/>
        <end position="79"/>
    </location>
</feature>
<dbReference type="PANTHER" id="PTHR34220:SF7">
    <property type="entry name" value="SENSOR HISTIDINE KINASE YPDA"/>
    <property type="match status" value="1"/>
</dbReference>
<comment type="caution">
    <text evidence="3">The sequence shown here is derived from an EMBL/GenBank/DDBJ whole genome shotgun (WGS) entry which is preliminary data.</text>
</comment>
<evidence type="ECO:0000313" key="4">
    <source>
        <dbReference type="Proteomes" id="UP000727490"/>
    </source>
</evidence>
<name>A0A951MCW4_9BACT</name>
<proteinExistence type="predicted"/>
<dbReference type="GO" id="GO:0016020">
    <property type="term" value="C:membrane"/>
    <property type="evidence" value="ECO:0007669"/>
    <property type="project" value="InterPro"/>
</dbReference>
<dbReference type="PANTHER" id="PTHR34220">
    <property type="entry name" value="SENSOR HISTIDINE KINASE YPDA"/>
    <property type="match status" value="1"/>
</dbReference>
<dbReference type="InterPro" id="IPR010559">
    <property type="entry name" value="Sig_transdc_His_kin_internal"/>
</dbReference>
<evidence type="ECO:0000256" key="1">
    <source>
        <dbReference type="SAM" id="Phobius"/>
    </source>
</evidence>
<accession>A0A951MCW4</accession>
<evidence type="ECO:0000313" key="3">
    <source>
        <dbReference type="EMBL" id="MBW3468324.1"/>
    </source>
</evidence>
<feature type="transmembrane region" description="Helical" evidence="1">
    <location>
        <begin position="28"/>
        <end position="49"/>
    </location>
</feature>
<feature type="domain" description="Signal transduction histidine kinase internal region" evidence="2">
    <location>
        <begin position="174"/>
        <end position="253"/>
    </location>
</feature>
<evidence type="ECO:0000259" key="2">
    <source>
        <dbReference type="Pfam" id="PF06580"/>
    </source>
</evidence>
<sequence length="380" mass="44956">MRNIYLNLRLMKPLNPINSTFLPRFKRIVMHMAFWLSYLLYHTFLFGYMRQEFLHPFKWELYDLPLKILASYFVVYVLIPKYLIHKKIWQFVISLILTLLIASFLQRVFHSQFIGRFIEPEQEYFTLYPTTALVFKTVISIYPIVVVVALIKILKYWYEADRKHQQMQKDKIEAELNFLKTQINPHFLFNTLNSLYALTLKQSDQASKVVLKLSQLLNYLIYESNKKTVPLPKELEQIKTYISLEKVRFGDRLVLDYTEKGESKGVEIPPLLILPLVENCFKHGAGKQLDDVWVNIQVIIGEKDLEFSIHNSKESQNATSNHEHDGIGLQNVQKRLKLIYGKGNYKIDFKDQGDSYLVKLKLKTERAFTDNQHEIDLLYY</sequence>
<dbReference type="InterPro" id="IPR036890">
    <property type="entry name" value="HATPase_C_sf"/>
</dbReference>
<dbReference type="GO" id="GO:0000155">
    <property type="term" value="F:phosphorelay sensor kinase activity"/>
    <property type="evidence" value="ECO:0007669"/>
    <property type="project" value="InterPro"/>
</dbReference>
<keyword evidence="3" id="KW-0418">Kinase</keyword>
<gene>
    <name evidence="3" type="ORF">EGN73_10950</name>
</gene>
<reference evidence="3 4" key="1">
    <citation type="journal article" date="2020" name="Syst. Appl. Microbiol.">
        <title>Arthrospiribacter ruber gen. nov., sp. nov., a novel bacterium isolated from Arthrospira cultures.</title>
        <authorList>
            <person name="Waleron M."/>
            <person name="Misztak A."/>
            <person name="Waleron M.M."/>
            <person name="Furmaniak M."/>
            <person name="Mrozik A."/>
            <person name="Waleron K."/>
        </authorList>
    </citation>
    <scope>NUCLEOTIDE SEQUENCE [LARGE SCALE GENOMIC DNA]</scope>
    <source>
        <strain evidence="3 4">DPMB0001</strain>
    </source>
</reference>
<keyword evidence="1" id="KW-1133">Transmembrane helix</keyword>
<dbReference type="EMBL" id="RPHB01000005">
    <property type="protein sequence ID" value="MBW3468324.1"/>
    <property type="molecule type" value="Genomic_DNA"/>
</dbReference>
<dbReference type="AlphaFoldDB" id="A0A951MCW4"/>
<dbReference type="InterPro" id="IPR050640">
    <property type="entry name" value="Bact_2-comp_sensor_kinase"/>
</dbReference>
<keyword evidence="1" id="KW-0812">Transmembrane</keyword>